<organism evidence="1">
    <name type="scientific">marine sediment metagenome</name>
    <dbReference type="NCBI Taxonomy" id="412755"/>
    <lineage>
        <taxon>unclassified sequences</taxon>
        <taxon>metagenomes</taxon>
        <taxon>ecological metagenomes</taxon>
    </lineage>
</organism>
<evidence type="ECO:0000313" key="1">
    <source>
        <dbReference type="EMBL" id="KKN42476.1"/>
    </source>
</evidence>
<proteinExistence type="predicted"/>
<protein>
    <submittedName>
        <fullName evidence="1">Uncharacterized protein</fullName>
    </submittedName>
</protein>
<dbReference type="EMBL" id="LAZR01001578">
    <property type="protein sequence ID" value="KKN42476.1"/>
    <property type="molecule type" value="Genomic_DNA"/>
</dbReference>
<reference evidence="1" key="1">
    <citation type="journal article" date="2015" name="Nature">
        <title>Complex archaea that bridge the gap between prokaryotes and eukaryotes.</title>
        <authorList>
            <person name="Spang A."/>
            <person name="Saw J.H."/>
            <person name="Jorgensen S.L."/>
            <person name="Zaremba-Niedzwiedzka K."/>
            <person name="Martijn J."/>
            <person name="Lind A.E."/>
            <person name="van Eijk R."/>
            <person name="Schleper C."/>
            <person name="Guy L."/>
            <person name="Ettema T.J."/>
        </authorList>
    </citation>
    <scope>NUCLEOTIDE SEQUENCE</scope>
</reference>
<name>A0A0F9T085_9ZZZZ</name>
<accession>A0A0F9T085</accession>
<sequence length="62" mass="7507">MNFLRLVRGWLKGHQHHYTLLRWDDGKRCLYVECWECGTRSYGSMEVENELAEDYHARTDQC</sequence>
<comment type="caution">
    <text evidence="1">The sequence shown here is derived from an EMBL/GenBank/DDBJ whole genome shotgun (WGS) entry which is preliminary data.</text>
</comment>
<dbReference type="AlphaFoldDB" id="A0A0F9T085"/>
<gene>
    <name evidence="1" type="ORF">LCGC14_0712860</name>
</gene>